<keyword evidence="3" id="KW-0378">Hydrolase</keyword>
<dbReference type="Gene3D" id="3.90.1570.10">
    <property type="entry name" value="tt1808, chain A"/>
    <property type="match status" value="1"/>
</dbReference>
<dbReference type="RefSeq" id="WP_190576188.1">
    <property type="nucleotide sequence ID" value="NZ_CAWPQU010000023.1"/>
</dbReference>
<sequence>MVSQLSKPNPNEVEIIYPESDGKPMADNTKQFELIVEIKKGLDWLYFNNPQVFVAGDLFWYPVKGQNTIVTAPDVMVVFGRPKGDRGSYRQWEEDNIAPQVVFEILSPSNSRHEMSKKLLFFDRYNVEEYYLYDPETNLLDIWLRTTNGLEPIFSNDDWVSPRLNVRFNISTGHLQLYRPDGTKFQSYIEVNNLLEATTERLSEAEAMLQKYRDRFGDLPSEG</sequence>
<evidence type="ECO:0000313" key="4">
    <source>
        <dbReference type="Proteomes" id="UP000618445"/>
    </source>
</evidence>
<name>A0ABR8C8D1_9CYAN</name>
<dbReference type="InterPro" id="IPR012296">
    <property type="entry name" value="Nuclease_put_TT1808"/>
</dbReference>
<dbReference type="InterPro" id="IPR011335">
    <property type="entry name" value="Restrct_endonuc-II-like"/>
</dbReference>
<dbReference type="PANTHER" id="PTHR33352:SF2">
    <property type="entry name" value="SLL0995 PROTEIN"/>
    <property type="match status" value="1"/>
</dbReference>
<reference evidence="3 4" key="1">
    <citation type="journal article" date="2020" name="ISME J.">
        <title>Comparative genomics reveals insights into cyanobacterial evolution and habitat adaptation.</title>
        <authorList>
            <person name="Chen M.Y."/>
            <person name="Teng W.K."/>
            <person name="Zhao L."/>
            <person name="Hu C.X."/>
            <person name="Zhou Y.K."/>
            <person name="Han B.P."/>
            <person name="Song L.R."/>
            <person name="Shu W.S."/>
        </authorList>
    </citation>
    <scope>NUCLEOTIDE SEQUENCE [LARGE SCALE GENOMIC DNA]</scope>
    <source>
        <strain evidence="3 4">FACHB-1050</strain>
    </source>
</reference>
<accession>A0ABR8C8D1</accession>
<dbReference type="PANTHER" id="PTHR33352">
    <property type="entry name" value="SLR1095 PROTEIN"/>
    <property type="match status" value="1"/>
</dbReference>
<dbReference type="GO" id="GO:0004519">
    <property type="term" value="F:endonuclease activity"/>
    <property type="evidence" value="ECO:0007669"/>
    <property type="project" value="UniProtKB-KW"/>
</dbReference>
<keyword evidence="4" id="KW-1185">Reference proteome</keyword>
<dbReference type="CDD" id="cd06260">
    <property type="entry name" value="DUF820-like"/>
    <property type="match status" value="1"/>
</dbReference>
<feature type="domain" description="Putative restriction endonuclease" evidence="2">
    <location>
        <begin position="49"/>
        <end position="161"/>
    </location>
</feature>
<comment type="caution">
    <text evidence="3">The sequence shown here is derived from an EMBL/GenBank/DDBJ whole genome shotgun (WGS) entry which is preliminary data.</text>
</comment>
<gene>
    <name evidence="3" type="ORF">H6G05_02990</name>
</gene>
<proteinExistence type="predicted"/>
<dbReference type="Pfam" id="PF05685">
    <property type="entry name" value="Uma2"/>
    <property type="match status" value="1"/>
</dbReference>
<evidence type="ECO:0000259" key="2">
    <source>
        <dbReference type="Pfam" id="PF05685"/>
    </source>
</evidence>
<keyword evidence="3" id="KW-0255">Endonuclease</keyword>
<dbReference type="EMBL" id="JACJQY010000003">
    <property type="protein sequence ID" value="MBD2315812.1"/>
    <property type="molecule type" value="Genomic_DNA"/>
</dbReference>
<keyword evidence="1" id="KW-0175">Coiled coil</keyword>
<evidence type="ECO:0000313" key="3">
    <source>
        <dbReference type="EMBL" id="MBD2315812.1"/>
    </source>
</evidence>
<dbReference type="SUPFAM" id="SSF52980">
    <property type="entry name" value="Restriction endonuclease-like"/>
    <property type="match status" value="1"/>
</dbReference>
<dbReference type="Proteomes" id="UP000618445">
    <property type="component" value="Unassembled WGS sequence"/>
</dbReference>
<protein>
    <submittedName>
        <fullName evidence="3">Uma2 family endonuclease</fullName>
    </submittedName>
</protein>
<organism evidence="3 4">
    <name type="scientific">Phormidium tenue FACHB-1050</name>
    <dbReference type="NCBI Taxonomy" id="2692857"/>
    <lineage>
        <taxon>Bacteria</taxon>
        <taxon>Bacillati</taxon>
        <taxon>Cyanobacteriota</taxon>
        <taxon>Cyanophyceae</taxon>
        <taxon>Oscillatoriophycideae</taxon>
        <taxon>Oscillatoriales</taxon>
        <taxon>Oscillatoriaceae</taxon>
        <taxon>Phormidium</taxon>
    </lineage>
</organism>
<dbReference type="InterPro" id="IPR008538">
    <property type="entry name" value="Uma2"/>
</dbReference>
<feature type="coiled-coil region" evidence="1">
    <location>
        <begin position="188"/>
        <end position="215"/>
    </location>
</feature>
<evidence type="ECO:0000256" key="1">
    <source>
        <dbReference type="SAM" id="Coils"/>
    </source>
</evidence>
<keyword evidence="3" id="KW-0540">Nuclease</keyword>